<evidence type="ECO:0000313" key="1">
    <source>
        <dbReference type="EMBL" id="RIX60410.1"/>
    </source>
</evidence>
<evidence type="ECO:0000313" key="2">
    <source>
        <dbReference type="Proteomes" id="UP000266482"/>
    </source>
</evidence>
<protein>
    <submittedName>
        <fullName evidence="1">Uncharacterized protein</fullName>
    </submittedName>
</protein>
<organism evidence="1 2">
    <name type="scientific">Paenibacillus nanensis</name>
    <dbReference type="NCBI Taxonomy" id="393251"/>
    <lineage>
        <taxon>Bacteria</taxon>
        <taxon>Bacillati</taxon>
        <taxon>Bacillota</taxon>
        <taxon>Bacilli</taxon>
        <taxon>Bacillales</taxon>
        <taxon>Paenibacillaceae</taxon>
        <taxon>Paenibacillus</taxon>
    </lineage>
</organism>
<comment type="caution">
    <text evidence="1">The sequence shown here is derived from an EMBL/GenBank/DDBJ whole genome shotgun (WGS) entry which is preliminary data.</text>
</comment>
<keyword evidence="2" id="KW-1185">Reference proteome</keyword>
<reference evidence="1 2" key="1">
    <citation type="submission" date="2018-09" db="EMBL/GenBank/DDBJ databases">
        <title>Paenibacillus aracenensis nov. sp. isolated from a cave in southern Spain.</title>
        <authorList>
            <person name="Jurado V."/>
            <person name="Gutierrez-Patricio S."/>
            <person name="Gonzalez-Pimentel J.L."/>
            <person name="Miller A.Z."/>
            <person name="Laiz L."/>
            <person name="Saiz-Jimenez C."/>
        </authorList>
    </citation>
    <scope>NUCLEOTIDE SEQUENCE [LARGE SCALE GENOMIC DNA]</scope>
    <source>
        <strain evidence="1 2">DSM 22867</strain>
    </source>
</reference>
<accession>A0A3A1VSD3</accession>
<proteinExistence type="predicted"/>
<dbReference type="OrthoDB" id="2579926at2"/>
<name>A0A3A1VSD3_9BACL</name>
<dbReference type="EMBL" id="QXQA01000001">
    <property type="protein sequence ID" value="RIX60410.1"/>
    <property type="molecule type" value="Genomic_DNA"/>
</dbReference>
<gene>
    <name evidence="1" type="ORF">D3P08_02295</name>
</gene>
<dbReference type="AlphaFoldDB" id="A0A3A1VSD3"/>
<dbReference type="Proteomes" id="UP000266482">
    <property type="component" value="Unassembled WGS sequence"/>
</dbReference>
<sequence length="212" mass="24767">MSSFEVEFKKFVEAQKKGAKGRRLEMLQKDMTGEKKLFRELIWPVFRSFEGFVMQYEMIGANGVTMYIDAFYVPLGIAFESEGFVAHAENITRDRFDFERFRIRTMANKGYIYFPYSWDELNKKPEACRSSLFELLGKLRGASEDLSLYERTVLQYASYINRPIRVSDVCVCLGKGEALSRKVLKELHSKKKLRPLRPDKLRNHAYVLENGL</sequence>
<dbReference type="RefSeq" id="WP_119597785.1">
    <property type="nucleotide sequence ID" value="NZ_QXQA01000001.1"/>
</dbReference>